<name>A0A132B474_MOLSC</name>
<feature type="compositionally biased region" description="Polar residues" evidence="1">
    <location>
        <begin position="83"/>
        <end position="96"/>
    </location>
</feature>
<feature type="region of interest" description="Disordered" evidence="1">
    <location>
        <begin position="59"/>
        <end position="96"/>
    </location>
</feature>
<keyword evidence="3" id="KW-1185">Reference proteome</keyword>
<sequence>MAEPEQPTLGAGSSSGTTEDLLKLSEIEKNEIASIDWASIGWEPPEMLLPVSESKMEEIAQMLAEHEANKQTSLPKDNDPVDSPTTPVSNSSSLNEAQIVKVPEAEDESGGHESVSPARETAIPVASSPIIPQPIAPHPIAAQPVTPQPITPQPIIPVVTENWAQSIEIDELEGKYDWIHGKILRPKPESTRSILTRKLDRHFDSKDIGDPPKLPIPSSEPEVDELQVSPIIETQRELRNNTSTPLVKDNEKDGLESEITEVKPVSPVEAPKDCPFLLRCLWWLYPAVALLSKWLQPATTDLFTSPFYMPENQGLSTWEAICYAPSFPQAKIGEEFGMLDPSWKIEEESLTSVEAGYLEDELLGRMEGLEFKISISRLRGKQILKKTVYYTMVTGAMWMEWKRLQYRHAYWV</sequence>
<dbReference type="Proteomes" id="UP000070700">
    <property type="component" value="Unassembled WGS sequence"/>
</dbReference>
<accession>A0A132B474</accession>
<feature type="compositionally biased region" description="Basic and acidic residues" evidence="1">
    <location>
        <begin position="59"/>
        <end position="69"/>
    </location>
</feature>
<dbReference type="AlphaFoldDB" id="A0A132B474"/>
<proteinExistence type="predicted"/>
<dbReference type="RefSeq" id="XP_018061541.1">
    <property type="nucleotide sequence ID" value="XM_018220928.1"/>
</dbReference>
<reference evidence="2 3" key="1">
    <citation type="submission" date="2015-10" db="EMBL/GenBank/DDBJ databases">
        <title>Full genome of DAOMC 229536 Phialocephala scopiformis, a fungal endophyte of spruce producing the potent anti-insectan compound rugulosin.</title>
        <authorList>
            <consortium name="DOE Joint Genome Institute"/>
            <person name="Walker A.K."/>
            <person name="Frasz S.L."/>
            <person name="Seifert K.A."/>
            <person name="Miller J.D."/>
            <person name="Mondo S.J."/>
            <person name="Labutti K."/>
            <person name="Lipzen A."/>
            <person name="Dockter R."/>
            <person name="Kennedy M."/>
            <person name="Grigoriev I.V."/>
            <person name="Spatafora J.W."/>
        </authorList>
    </citation>
    <scope>NUCLEOTIDE SEQUENCE [LARGE SCALE GENOMIC DNA]</scope>
    <source>
        <strain evidence="2 3">CBS 120377</strain>
    </source>
</reference>
<evidence type="ECO:0000313" key="3">
    <source>
        <dbReference type="Proteomes" id="UP000070700"/>
    </source>
</evidence>
<dbReference type="KEGG" id="psco:LY89DRAFT_743185"/>
<dbReference type="GeneID" id="28830654"/>
<organism evidence="2 3">
    <name type="scientific">Mollisia scopiformis</name>
    <name type="common">Conifer needle endophyte fungus</name>
    <name type="synonym">Phialocephala scopiformis</name>
    <dbReference type="NCBI Taxonomy" id="149040"/>
    <lineage>
        <taxon>Eukaryota</taxon>
        <taxon>Fungi</taxon>
        <taxon>Dikarya</taxon>
        <taxon>Ascomycota</taxon>
        <taxon>Pezizomycotina</taxon>
        <taxon>Leotiomycetes</taxon>
        <taxon>Helotiales</taxon>
        <taxon>Mollisiaceae</taxon>
        <taxon>Mollisia</taxon>
    </lineage>
</organism>
<dbReference type="EMBL" id="KQ947441">
    <property type="protein sequence ID" value="KUJ07186.1"/>
    <property type="molecule type" value="Genomic_DNA"/>
</dbReference>
<evidence type="ECO:0000256" key="1">
    <source>
        <dbReference type="SAM" id="MobiDB-lite"/>
    </source>
</evidence>
<feature type="region of interest" description="Disordered" evidence="1">
    <location>
        <begin position="1"/>
        <end position="22"/>
    </location>
</feature>
<dbReference type="InParanoid" id="A0A132B474"/>
<evidence type="ECO:0000313" key="2">
    <source>
        <dbReference type="EMBL" id="KUJ07186.1"/>
    </source>
</evidence>
<protein>
    <submittedName>
        <fullName evidence="2">Uncharacterized protein</fullName>
    </submittedName>
</protein>
<gene>
    <name evidence="2" type="ORF">LY89DRAFT_743185</name>
</gene>